<evidence type="ECO:0000313" key="2">
    <source>
        <dbReference type="EMBL" id="KIR47439.1"/>
    </source>
</evidence>
<reference evidence="2" key="1">
    <citation type="submission" date="2015-01" db="EMBL/GenBank/DDBJ databases">
        <title>The Genome Sequence of Cryptococcus gattii CA1280.</title>
        <authorList>
            <consortium name="The Broad Institute Genomics Platform"/>
            <person name="Cuomo C."/>
            <person name="Litvintseva A."/>
            <person name="Chen Y."/>
            <person name="Heitman J."/>
            <person name="Sun S."/>
            <person name="Springer D."/>
            <person name="Dromer F."/>
            <person name="Young S."/>
            <person name="Zeng Q."/>
            <person name="Gargeya S."/>
            <person name="Abouelleil A."/>
            <person name="Alvarado L."/>
            <person name="Chapman S.B."/>
            <person name="Gainer-Dewar J."/>
            <person name="Goldberg J."/>
            <person name="Griggs A."/>
            <person name="Gujja S."/>
            <person name="Hansen M."/>
            <person name="Howarth C."/>
            <person name="Imamovic A."/>
            <person name="Larimer J."/>
            <person name="Murphy C."/>
            <person name="Naylor J."/>
            <person name="Pearson M."/>
            <person name="Priest M."/>
            <person name="Roberts A."/>
            <person name="Saif S."/>
            <person name="Shea T."/>
            <person name="Sykes S."/>
            <person name="Wortman J."/>
            <person name="Nusbaum C."/>
            <person name="Birren B."/>
        </authorList>
    </citation>
    <scope>NUCLEOTIDE SEQUENCE [LARGE SCALE GENOMIC DNA]</scope>
    <source>
        <strain evidence="2">CA1280</strain>
    </source>
</reference>
<proteinExistence type="predicted"/>
<evidence type="ECO:0000256" key="1">
    <source>
        <dbReference type="SAM" id="MobiDB-lite"/>
    </source>
</evidence>
<organism evidence="2">
    <name type="scientific">Cryptococcus bacillisporus CA1280</name>
    <dbReference type="NCBI Taxonomy" id="1296109"/>
    <lineage>
        <taxon>Eukaryota</taxon>
        <taxon>Fungi</taxon>
        <taxon>Dikarya</taxon>
        <taxon>Basidiomycota</taxon>
        <taxon>Agaricomycotina</taxon>
        <taxon>Tremellomycetes</taxon>
        <taxon>Tremellales</taxon>
        <taxon>Cryptococcaceae</taxon>
        <taxon>Cryptococcus</taxon>
        <taxon>Cryptococcus gattii species complex</taxon>
    </lineage>
</organism>
<feature type="compositionally biased region" description="Basic residues" evidence="1">
    <location>
        <begin position="8"/>
        <end position="18"/>
    </location>
</feature>
<dbReference type="HOGENOM" id="CLU_3279444_0_0_1"/>
<name>A0A0D0VLY5_CRYGA</name>
<dbReference type="AlphaFoldDB" id="A0A0D0VLY5"/>
<accession>A0A0D0VLY5</accession>
<dbReference type="EMBL" id="KN847980">
    <property type="protein sequence ID" value="KIR47439.1"/>
    <property type="molecule type" value="Genomic_DNA"/>
</dbReference>
<protein>
    <submittedName>
        <fullName evidence="2">Uncharacterized protein</fullName>
    </submittedName>
</protein>
<sequence>MNSTRSNPLKHSRSHSRGHSCPPSWKRWIMRMVMKARMGMK</sequence>
<feature type="region of interest" description="Disordered" evidence="1">
    <location>
        <begin position="1"/>
        <end position="24"/>
    </location>
</feature>
<gene>
    <name evidence="2" type="ORF">I312_03201</name>
</gene>